<accession>A0A1E5UIK1</accession>
<gene>
    <name evidence="2" type="ORF">BAE44_0026282</name>
</gene>
<keyword evidence="3" id="KW-1185">Reference proteome</keyword>
<evidence type="ECO:0000313" key="3">
    <source>
        <dbReference type="Proteomes" id="UP000095767"/>
    </source>
</evidence>
<sequence length="177" mass="19747">LRMKREKEREAARLALRMMKKTVDIDNSDFLKELENFSKTWQENAPGKLIVEFVGGDLPPGLGSPLERLGLFMKQDFEDEVEQEMMEDSVSPSMDVDTKKDSEGEGGNETQDSVSPSTVIGTNQDFQEEAGHETEDSLSPSAVVDTKKDPEEEVEHEMVDSVSPLMDVDTEEGEISC</sequence>
<feature type="compositionally biased region" description="Polar residues" evidence="1">
    <location>
        <begin position="108"/>
        <end position="125"/>
    </location>
</feature>
<evidence type="ECO:0000313" key="2">
    <source>
        <dbReference type="EMBL" id="OEL12699.1"/>
    </source>
</evidence>
<feature type="non-terminal residue" evidence="2">
    <location>
        <position position="1"/>
    </location>
</feature>
<organism evidence="2 3">
    <name type="scientific">Dichanthelium oligosanthes</name>
    <dbReference type="NCBI Taxonomy" id="888268"/>
    <lineage>
        <taxon>Eukaryota</taxon>
        <taxon>Viridiplantae</taxon>
        <taxon>Streptophyta</taxon>
        <taxon>Embryophyta</taxon>
        <taxon>Tracheophyta</taxon>
        <taxon>Spermatophyta</taxon>
        <taxon>Magnoliopsida</taxon>
        <taxon>Liliopsida</taxon>
        <taxon>Poales</taxon>
        <taxon>Poaceae</taxon>
        <taxon>PACMAD clade</taxon>
        <taxon>Panicoideae</taxon>
        <taxon>Panicodae</taxon>
        <taxon>Paniceae</taxon>
        <taxon>Dichantheliinae</taxon>
        <taxon>Dichanthelium</taxon>
    </lineage>
</organism>
<dbReference type="OrthoDB" id="21449at2759"/>
<name>A0A1E5UIK1_9POAL</name>
<dbReference type="PANTHER" id="PTHR46136:SF19">
    <property type="entry name" value="TRANSCRIPTION FACTOR GTE12"/>
    <property type="match status" value="1"/>
</dbReference>
<dbReference type="AlphaFoldDB" id="A0A1E5UIK1"/>
<reference evidence="2 3" key="1">
    <citation type="submission" date="2016-09" db="EMBL/GenBank/DDBJ databases">
        <title>The draft genome of Dichanthelium oligosanthes: A C3 panicoid grass species.</title>
        <authorList>
            <person name="Studer A.J."/>
            <person name="Schnable J.C."/>
            <person name="Brutnell T.P."/>
        </authorList>
    </citation>
    <scope>NUCLEOTIDE SEQUENCE [LARGE SCALE GENOMIC DNA]</scope>
    <source>
        <strain evidence="3">cv. Kellogg 1175</strain>
        <tissue evidence="2">Leaf</tissue>
    </source>
</reference>
<dbReference type="EMBL" id="LWDX02076160">
    <property type="protein sequence ID" value="OEL12699.1"/>
    <property type="molecule type" value="Genomic_DNA"/>
</dbReference>
<dbReference type="Proteomes" id="UP000095767">
    <property type="component" value="Unassembled WGS sequence"/>
</dbReference>
<evidence type="ECO:0000256" key="1">
    <source>
        <dbReference type="SAM" id="MobiDB-lite"/>
    </source>
</evidence>
<feature type="region of interest" description="Disordered" evidence="1">
    <location>
        <begin position="80"/>
        <end position="177"/>
    </location>
</feature>
<dbReference type="STRING" id="888268.A0A1E5UIK1"/>
<comment type="caution">
    <text evidence="2">The sequence shown here is derived from an EMBL/GenBank/DDBJ whole genome shotgun (WGS) entry which is preliminary data.</text>
</comment>
<feature type="compositionally biased region" description="Acidic residues" evidence="1">
    <location>
        <begin position="168"/>
        <end position="177"/>
    </location>
</feature>
<proteinExistence type="predicted"/>
<dbReference type="PANTHER" id="PTHR46136">
    <property type="entry name" value="TRANSCRIPTION FACTOR GTE8"/>
    <property type="match status" value="1"/>
</dbReference>
<protein>
    <submittedName>
        <fullName evidence="2">Uncharacterized protein</fullName>
    </submittedName>
</protein>
<dbReference type="InterPro" id="IPR052442">
    <property type="entry name" value="Env_Response_Regulator"/>
</dbReference>